<evidence type="ECO:0000313" key="5">
    <source>
        <dbReference type="EMBL" id="KAK9678940.1"/>
    </source>
</evidence>
<dbReference type="PANTHER" id="PTHR10799">
    <property type="entry name" value="SNF2/RAD54 HELICASE FAMILY"/>
    <property type="match status" value="1"/>
</dbReference>
<accession>A0ABR2VLT0</accession>
<dbReference type="Pfam" id="PF00176">
    <property type="entry name" value="SNF2-rel_dom"/>
    <property type="match status" value="1"/>
</dbReference>
<organism evidence="5 6">
    <name type="scientific">Basidiobolus ranarum</name>
    <dbReference type="NCBI Taxonomy" id="34480"/>
    <lineage>
        <taxon>Eukaryota</taxon>
        <taxon>Fungi</taxon>
        <taxon>Fungi incertae sedis</taxon>
        <taxon>Zoopagomycota</taxon>
        <taxon>Entomophthoromycotina</taxon>
        <taxon>Basidiobolomycetes</taxon>
        <taxon>Basidiobolales</taxon>
        <taxon>Basidiobolaceae</taxon>
        <taxon>Basidiobolus</taxon>
    </lineage>
</organism>
<feature type="non-terminal residue" evidence="5">
    <location>
        <position position="363"/>
    </location>
</feature>
<feature type="compositionally biased region" description="Polar residues" evidence="3">
    <location>
        <begin position="185"/>
        <end position="195"/>
    </location>
</feature>
<evidence type="ECO:0000259" key="4">
    <source>
        <dbReference type="PROSITE" id="PS51192"/>
    </source>
</evidence>
<dbReference type="Proteomes" id="UP001479436">
    <property type="component" value="Unassembled WGS sequence"/>
</dbReference>
<dbReference type="InterPro" id="IPR014001">
    <property type="entry name" value="Helicase_ATP-bd"/>
</dbReference>
<keyword evidence="6" id="KW-1185">Reference proteome</keyword>
<protein>
    <submittedName>
        <fullName evidence="5">ATPase</fullName>
    </submittedName>
</protein>
<keyword evidence="2" id="KW-0067">ATP-binding</keyword>
<proteinExistence type="predicted"/>
<name>A0ABR2VLT0_9FUNG</name>
<dbReference type="SMART" id="SM00487">
    <property type="entry name" value="DEXDc"/>
    <property type="match status" value="1"/>
</dbReference>
<dbReference type="PROSITE" id="PS51192">
    <property type="entry name" value="HELICASE_ATP_BIND_1"/>
    <property type="match status" value="1"/>
</dbReference>
<sequence>MLGISAHENIFEPAIKTEVKVENSEPAEIITCQLTQVSEHIEPLNVTKNDAATEETSFVKIDEAKVEPKVLNERQQAMAELKQETENSRLNRLNYLLEKSTLYSQFLTQKLEKEQQEKREQILEEKIQKEGNDSATPRRSNRGRKRKNTKSDQSFDNVGDNDLTKRRKGDDGKETFTGKAGFQNGGNQNISSRQPSLVTGGIMKEYQLVGLEWLVSLYENGLNGILADEMGLGKTLQTISFFAYLRERNVWGPFLVVAPMSTLSNWVNEFNRFTPSVPVILYHGTIDERAEMRKKRMSKLGETFPVIVTSYEIVMNDRKFLQKYAWKYLVIDEGHRIKNMNCKLVQELKSYHSANRLLLTGTP</sequence>
<evidence type="ECO:0000256" key="1">
    <source>
        <dbReference type="ARBA" id="ARBA00022741"/>
    </source>
</evidence>
<dbReference type="InterPro" id="IPR038718">
    <property type="entry name" value="SNF2-like_sf"/>
</dbReference>
<feature type="region of interest" description="Disordered" evidence="3">
    <location>
        <begin position="125"/>
        <end position="195"/>
    </location>
</feature>
<evidence type="ECO:0000256" key="2">
    <source>
        <dbReference type="ARBA" id="ARBA00022840"/>
    </source>
</evidence>
<comment type="caution">
    <text evidence="5">The sequence shown here is derived from an EMBL/GenBank/DDBJ whole genome shotgun (WGS) entry which is preliminary data.</text>
</comment>
<dbReference type="InterPro" id="IPR000330">
    <property type="entry name" value="SNF2_N"/>
</dbReference>
<evidence type="ECO:0000313" key="6">
    <source>
        <dbReference type="Proteomes" id="UP001479436"/>
    </source>
</evidence>
<gene>
    <name evidence="5" type="primary">IRC5_4</name>
    <name evidence="5" type="ORF">K7432_016490</name>
</gene>
<feature type="compositionally biased region" description="Basic and acidic residues" evidence="3">
    <location>
        <begin position="162"/>
        <end position="176"/>
    </location>
</feature>
<dbReference type="SUPFAM" id="SSF52540">
    <property type="entry name" value="P-loop containing nucleoside triphosphate hydrolases"/>
    <property type="match status" value="1"/>
</dbReference>
<dbReference type="EMBL" id="JASJQH010009631">
    <property type="protein sequence ID" value="KAK9678940.1"/>
    <property type="molecule type" value="Genomic_DNA"/>
</dbReference>
<evidence type="ECO:0000256" key="3">
    <source>
        <dbReference type="SAM" id="MobiDB-lite"/>
    </source>
</evidence>
<dbReference type="InterPro" id="IPR027417">
    <property type="entry name" value="P-loop_NTPase"/>
</dbReference>
<feature type="domain" description="Helicase ATP-binding" evidence="4">
    <location>
        <begin position="215"/>
        <end position="363"/>
    </location>
</feature>
<keyword evidence="1" id="KW-0547">Nucleotide-binding</keyword>
<feature type="compositionally biased region" description="Basic residues" evidence="3">
    <location>
        <begin position="139"/>
        <end position="148"/>
    </location>
</feature>
<reference evidence="5 6" key="1">
    <citation type="submission" date="2023-04" db="EMBL/GenBank/DDBJ databases">
        <title>Genome of Basidiobolus ranarum AG-B5.</title>
        <authorList>
            <person name="Stajich J.E."/>
            <person name="Carter-House D."/>
            <person name="Gryganskyi A."/>
        </authorList>
    </citation>
    <scope>NUCLEOTIDE SEQUENCE [LARGE SCALE GENOMIC DNA]</scope>
    <source>
        <strain evidence="5 6">AG-B5</strain>
    </source>
</reference>
<dbReference type="Gene3D" id="3.40.50.10810">
    <property type="entry name" value="Tandem AAA-ATPase domain"/>
    <property type="match status" value="1"/>
</dbReference>